<reference evidence="1 2" key="1">
    <citation type="journal article" date="2019" name="Nat. Ecol. Evol.">
        <title>Megaphylogeny resolves global patterns of mushroom evolution.</title>
        <authorList>
            <person name="Varga T."/>
            <person name="Krizsan K."/>
            <person name="Foldi C."/>
            <person name="Dima B."/>
            <person name="Sanchez-Garcia M."/>
            <person name="Sanchez-Ramirez S."/>
            <person name="Szollosi G.J."/>
            <person name="Szarkandi J.G."/>
            <person name="Papp V."/>
            <person name="Albert L."/>
            <person name="Andreopoulos W."/>
            <person name="Angelini C."/>
            <person name="Antonin V."/>
            <person name="Barry K.W."/>
            <person name="Bougher N.L."/>
            <person name="Buchanan P."/>
            <person name="Buyck B."/>
            <person name="Bense V."/>
            <person name="Catcheside P."/>
            <person name="Chovatia M."/>
            <person name="Cooper J."/>
            <person name="Damon W."/>
            <person name="Desjardin D."/>
            <person name="Finy P."/>
            <person name="Geml J."/>
            <person name="Haridas S."/>
            <person name="Hughes K."/>
            <person name="Justo A."/>
            <person name="Karasinski D."/>
            <person name="Kautmanova I."/>
            <person name="Kiss B."/>
            <person name="Kocsube S."/>
            <person name="Kotiranta H."/>
            <person name="LaButti K.M."/>
            <person name="Lechner B.E."/>
            <person name="Liimatainen K."/>
            <person name="Lipzen A."/>
            <person name="Lukacs Z."/>
            <person name="Mihaltcheva S."/>
            <person name="Morgado L.N."/>
            <person name="Niskanen T."/>
            <person name="Noordeloos M.E."/>
            <person name="Ohm R.A."/>
            <person name="Ortiz-Santana B."/>
            <person name="Ovrebo C."/>
            <person name="Racz N."/>
            <person name="Riley R."/>
            <person name="Savchenko A."/>
            <person name="Shiryaev A."/>
            <person name="Soop K."/>
            <person name="Spirin V."/>
            <person name="Szebenyi C."/>
            <person name="Tomsovsky M."/>
            <person name="Tulloss R.E."/>
            <person name="Uehling J."/>
            <person name="Grigoriev I.V."/>
            <person name="Vagvolgyi C."/>
            <person name="Papp T."/>
            <person name="Martin F.M."/>
            <person name="Miettinen O."/>
            <person name="Hibbett D.S."/>
            <person name="Nagy L.G."/>
        </authorList>
    </citation>
    <scope>NUCLEOTIDE SEQUENCE [LARGE SCALE GENOMIC DNA]</scope>
    <source>
        <strain evidence="1 2">FP101781</strain>
    </source>
</reference>
<keyword evidence="2" id="KW-1185">Reference proteome</keyword>
<proteinExistence type="predicted"/>
<name>A0A4Y7S1T4_COPMI</name>
<protein>
    <submittedName>
        <fullName evidence="1">Uncharacterized protein</fullName>
    </submittedName>
</protein>
<evidence type="ECO:0000313" key="2">
    <source>
        <dbReference type="Proteomes" id="UP000298030"/>
    </source>
</evidence>
<sequence>MACDWSNMKRERAYPGSISRISSRELSRGKTSLGSWLGLPFPRIQRNQRSSPPCTLNGGMLGHLTGIRRTSTSWFRLKTRGCLVFVAVQVCPSSISAEASMCSSWTPSRECTHLRGVESRPIYLDTES</sequence>
<comment type="caution">
    <text evidence="1">The sequence shown here is derived from an EMBL/GenBank/DDBJ whole genome shotgun (WGS) entry which is preliminary data.</text>
</comment>
<dbReference type="Proteomes" id="UP000298030">
    <property type="component" value="Unassembled WGS sequence"/>
</dbReference>
<dbReference type="EMBL" id="QPFP01000364">
    <property type="protein sequence ID" value="TEB15214.1"/>
    <property type="molecule type" value="Genomic_DNA"/>
</dbReference>
<organism evidence="1 2">
    <name type="scientific">Coprinellus micaceus</name>
    <name type="common">Glistening ink-cap mushroom</name>
    <name type="synonym">Coprinus micaceus</name>
    <dbReference type="NCBI Taxonomy" id="71717"/>
    <lineage>
        <taxon>Eukaryota</taxon>
        <taxon>Fungi</taxon>
        <taxon>Dikarya</taxon>
        <taxon>Basidiomycota</taxon>
        <taxon>Agaricomycotina</taxon>
        <taxon>Agaricomycetes</taxon>
        <taxon>Agaricomycetidae</taxon>
        <taxon>Agaricales</taxon>
        <taxon>Agaricineae</taxon>
        <taxon>Psathyrellaceae</taxon>
        <taxon>Coprinellus</taxon>
    </lineage>
</organism>
<accession>A0A4Y7S1T4</accession>
<evidence type="ECO:0000313" key="1">
    <source>
        <dbReference type="EMBL" id="TEB15214.1"/>
    </source>
</evidence>
<gene>
    <name evidence="1" type="ORF">FA13DRAFT_849678</name>
</gene>
<dbReference type="AlphaFoldDB" id="A0A4Y7S1T4"/>